<dbReference type="GO" id="GO:0031177">
    <property type="term" value="F:phosphopantetheine binding"/>
    <property type="evidence" value="ECO:0007669"/>
    <property type="project" value="InterPro"/>
</dbReference>
<evidence type="ECO:0000313" key="8">
    <source>
        <dbReference type="EMBL" id="BAU87739.1"/>
    </source>
</evidence>
<dbReference type="InterPro" id="IPR000873">
    <property type="entry name" value="AMP-dep_synth/lig_dom"/>
</dbReference>
<dbReference type="SUPFAM" id="SSF52777">
    <property type="entry name" value="CoA-dependent acyltransferases"/>
    <property type="match status" value="4"/>
</dbReference>
<dbReference type="NCBIfam" id="NF003417">
    <property type="entry name" value="PRK04813.1"/>
    <property type="match status" value="5"/>
</dbReference>
<dbReference type="PROSITE" id="PS00455">
    <property type="entry name" value="AMP_BINDING"/>
    <property type="match status" value="2"/>
</dbReference>
<dbReference type="NCBIfam" id="TIGR01733">
    <property type="entry name" value="AA-adenyl-dom"/>
    <property type="match status" value="3"/>
</dbReference>
<feature type="compositionally biased region" description="Low complexity" evidence="6">
    <location>
        <begin position="1904"/>
        <end position="1926"/>
    </location>
</feature>
<dbReference type="CDD" id="cd02440">
    <property type="entry name" value="AdoMet_MTases"/>
    <property type="match status" value="1"/>
</dbReference>
<dbReference type="Gene3D" id="1.10.1200.10">
    <property type="entry name" value="ACP-like"/>
    <property type="match status" value="2"/>
</dbReference>
<dbReference type="GO" id="GO:0072330">
    <property type="term" value="P:monocarboxylic acid biosynthetic process"/>
    <property type="evidence" value="ECO:0007669"/>
    <property type="project" value="UniProtKB-ARBA"/>
</dbReference>
<dbReference type="SUPFAM" id="SSF47336">
    <property type="entry name" value="ACP-like"/>
    <property type="match status" value="3"/>
</dbReference>
<dbReference type="Proteomes" id="UP000217676">
    <property type="component" value="Chromosome"/>
</dbReference>
<dbReference type="InterPro" id="IPR023213">
    <property type="entry name" value="CAT-like_dom_sf"/>
</dbReference>
<evidence type="ECO:0000256" key="6">
    <source>
        <dbReference type="SAM" id="MobiDB-lite"/>
    </source>
</evidence>
<dbReference type="PROSITE" id="PS00012">
    <property type="entry name" value="PHOSPHOPANTETHEINE"/>
    <property type="match status" value="3"/>
</dbReference>
<keyword evidence="4" id="KW-0597">Phosphoprotein</keyword>
<reference evidence="8 9" key="1">
    <citation type="journal article" date="2016" name="Genome Announc.">
        <title>Complete Genome Sequence of Thiostrepton-Producing Streptomyces laurentii ATCC 31255.</title>
        <authorList>
            <person name="Doi K."/>
            <person name="Fujino Y."/>
            <person name="Nagayoshi Y."/>
            <person name="Ohshima T."/>
            <person name="Ogata S."/>
        </authorList>
    </citation>
    <scope>NUCLEOTIDE SEQUENCE [LARGE SCALE GENOMIC DNA]</scope>
    <source>
        <strain evidence="8 9">ATCC 31255</strain>
    </source>
</reference>
<dbReference type="CDD" id="cd19540">
    <property type="entry name" value="LCL_NRPS-like"/>
    <property type="match status" value="2"/>
</dbReference>
<dbReference type="FunFam" id="3.30.300.30:FF:000015">
    <property type="entry name" value="Nonribosomal peptide synthase SidD"/>
    <property type="match status" value="1"/>
</dbReference>
<comment type="similarity">
    <text evidence="2">Belongs to the ATP-dependent AMP-binding enzyme family.</text>
</comment>
<dbReference type="GO" id="GO:0043041">
    <property type="term" value="P:amino acid activation for nonribosomal peptide biosynthetic process"/>
    <property type="evidence" value="ECO:0007669"/>
    <property type="project" value="TreeGrafter"/>
</dbReference>
<accession>A0A160P754</accession>
<feature type="domain" description="Carrier" evidence="7">
    <location>
        <begin position="3044"/>
        <end position="3119"/>
    </location>
</feature>
<dbReference type="InterPro" id="IPR020845">
    <property type="entry name" value="AMP-binding_CS"/>
</dbReference>
<evidence type="ECO:0000259" key="7">
    <source>
        <dbReference type="PROSITE" id="PS50075"/>
    </source>
</evidence>
<dbReference type="Pfam" id="PF00668">
    <property type="entry name" value="Condensation"/>
    <property type="match status" value="2"/>
</dbReference>
<dbReference type="InterPro" id="IPR029058">
    <property type="entry name" value="AB_hydrolase_fold"/>
</dbReference>
<dbReference type="Gene3D" id="3.30.300.30">
    <property type="match status" value="4"/>
</dbReference>
<dbReference type="SUPFAM" id="SSF53335">
    <property type="entry name" value="S-adenosyl-L-methionine-dependent methyltransferases"/>
    <property type="match status" value="1"/>
</dbReference>
<name>A0A160P754_STRLU</name>
<dbReference type="Gene3D" id="3.30.559.30">
    <property type="entry name" value="Nonribosomal peptide synthetase, condensation domain"/>
    <property type="match status" value="2"/>
</dbReference>
<dbReference type="Gene3D" id="3.40.50.980">
    <property type="match status" value="6"/>
</dbReference>
<dbReference type="InterPro" id="IPR006162">
    <property type="entry name" value="Ppantetheine_attach_site"/>
</dbReference>
<dbReference type="Gene3D" id="3.40.50.150">
    <property type="entry name" value="Vaccinia Virus protein VP39"/>
    <property type="match status" value="1"/>
</dbReference>
<dbReference type="EMBL" id="AP017424">
    <property type="protein sequence ID" value="BAU87739.1"/>
    <property type="molecule type" value="Genomic_DNA"/>
</dbReference>
<evidence type="ECO:0000256" key="2">
    <source>
        <dbReference type="ARBA" id="ARBA00006432"/>
    </source>
</evidence>
<feature type="region of interest" description="Disordered" evidence="6">
    <location>
        <begin position="1904"/>
        <end position="1941"/>
    </location>
</feature>
<dbReference type="Pfam" id="PF00501">
    <property type="entry name" value="AMP-binding"/>
    <property type="match status" value="3"/>
</dbReference>
<feature type="compositionally biased region" description="Low complexity" evidence="6">
    <location>
        <begin position="3131"/>
        <end position="3152"/>
    </location>
</feature>
<dbReference type="InterPro" id="IPR001242">
    <property type="entry name" value="Condensation_dom"/>
</dbReference>
<dbReference type="PANTHER" id="PTHR45527">
    <property type="entry name" value="NONRIBOSOMAL PEPTIDE SYNTHETASE"/>
    <property type="match status" value="1"/>
</dbReference>
<dbReference type="KEGG" id="slau:SLA_6873"/>
<dbReference type="Pfam" id="PF08242">
    <property type="entry name" value="Methyltransf_12"/>
    <property type="match status" value="1"/>
</dbReference>
<keyword evidence="3" id="KW-0596">Phosphopantetheine</keyword>
<organism evidence="8 9">
    <name type="scientific">Streptomyces laurentii</name>
    <dbReference type="NCBI Taxonomy" id="39478"/>
    <lineage>
        <taxon>Bacteria</taxon>
        <taxon>Bacillati</taxon>
        <taxon>Actinomycetota</taxon>
        <taxon>Actinomycetes</taxon>
        <taxon>Kitasatosporales</taxon>
        <taxon>Streptomycetaceae</taxon>
        <taxon>Streptomyces</taxon>
    </lineage>
</organism>
<dbReference type="InterPro" id="IPR029063">
    <property type="entry name" value="SAM-dependent_MTases_sf"/>
</dbReference>
<feature type="domain" description="Carrier" evidence="7">
    <location>
        <begin position="1999"/>
        <end position="2074"/>
    </location>
</feature>
<dbReference type="GO" id="GO:0009239">
    <property type="term" value="P:enterobactin biosynthetic process"/>
    <property type="evidence" value="ECO:0007669"/>
    <property type="project" value="TreeGrafter"/>
</dbReference>
<dbReference type="InterPro" id="IPR013217">
    <property type="entry name" value="Methyltransf_12"/>
</dbReference>
<dbReference type="GO" id="GO:0005829">
    <property type="term" value="C:cytosol"/>
    <property type="evidence" value="ECO:0007669"/>
    <property type="project" value="TreeGrafter"/>
</dbReference>
<dbReference type="GO" id="GO:0008610">
    <property type="term" value="P:lipid biosynthetic process"/>
    <property type="evidence" value="ECO:0007669"/>
    <property type="project" value="UniProtKB-ARBA"/>
</dbReference>
<evidence type="ECO:0000256" key="3">
    <source>
        <dbReference type="ARBA" id="ARBA00022450"/>
    </source>
</evidence>
<dbReference type="InterPro" id="IPR025110">
    <property type="entry name" value="AMP-bd_C"/>
</dbReference>
<keyword evidence="9" id="KW-1185">Reference proteome</keyword>
<dbReference type="Gene3D" id="3.40.50.1820">
    <property type="entry name" value="alpha/beta hydrolase"/>
    <property type="match status" value="1"/>
</dbReference>
<feature type="domain" description="Carrier" evidence="7">
    <location>
        <begin position="919"/>
        <end position="994"/>
    </location>
</feature>
<comment type="cofactor">
    <cofactor evidence="1">
        <name>pantetheine 4'-phosphate</name>
        <dbReference type="ChEBI" id="CHEBI:47942"/>
    </cofactor>
</comment>
<dbReference type="GO" id="GO:0009403">
    <property type="term" value="P:toxin biosynthetic process"/>
    <property type="evidence" value="ECO:0007669"/>
    <property type="project" value="UniProtKB-ARBA"/>
</dbReference>
<dbReference type="CDD" id="cd12117">
    <property type="entry name" value="A_NRPS_Srf_like"/>
    <property type="match status" value="1"/>
</dbReference>
<dbReference type="InterPro" id="IPR009081">
    <property type="entry name" value="PP-bd_ACP"/>
</dbReference>
<evidence type="ECO:0000256" key="4">
    <source>
        <dbReference type="ARBA" id="ARBA00022553"/>
    </source>
</evidence>
<dbReference type="SMART" id="SM00823">
    <property type="entry name" value="PKS_PP"/>
    <property type="match status" value="3"/>
</dbReference>
<dbReference type="InterPro" id="IPR010071">
    <property type="entry name" value="AA_adenyl_dom"/>
</dbReference>
<protein>
    <submittedName>
        <fullName evidence="8">Cyclic nucleotide binding protein</fullName>
    </submittedName>
</protein>
<feature type="region of interest" description="Disordered" evidence="6">
    <location>
        <begin position="3115"/>
        <end position="3152"/>
    </location>
</feature>
<dbReference type="InterPro" id="IPR020806">
    <property type="entry name" value="PKS_PP-bd"/>
</dbReference>
<dbReference type="FunFam" id="2.30.38.10:FF:000001">
    <property type="entry name" value="Non-ribosomal peptide synthetase PvdI"/>
    <property type="match status" value="1"/>
</dbReference>
<dbReference type="Gene3D" id="2.30.38.10">
    <property type="entry name" value="Luciferase, Domain 3"/>
    <property type="match status" value="3"/>
</dbReference>
<evidence type="ECO:0000313" key="9">
    <source>
        <dbReference type="Proteomes" id="UP000217676"/>
    </source>
</evidence>
<dbReference type="SUPFAM" id="SSF56801">
    <property type="entry name" value="Acetyl-CoA synthetase-like"/>
    <property type="match status" value="3"/>
</dbReference>
<keyword evidence="5" id="KW-0677">Repeat</keyword>
<evidence type="ECO:0000256" key="1">
    <source>
        <dbReference type="ARBA" id="ARBA00001957"/>
    </source>
</evidence>
<dbReference type="Pfam" id="PF13193">
    <property type="entry name" value="AMP-binding_C"/>
    <property type="match status" value="1"/>
</dbReference>
<dbReference type="Pfam" id="PF00550">
    <property type="entry name" value="PP-binding"/>
    <property type="match status" value="3"/>
</dbReference>
<dbReference type="GO" id="GO:0047527">
    <property type="term" value="F:2,3-dihydroxybenzoate-serine ligase activity"/>
    <property type="evidence" value="ECO:0007669"/>
    <property type="project" value="TreeGrafter"/>
</dbReference>
<sequence length="3152" mass="335595">MPSADTDPSVSLHGRVAWHAARHGDTPALRCGPVELSYAELDARAGRLARVLRGRGIGAEDVVALALPRSAELIVALLAVGKAGGAFLPVDVHHPAERIAFLCADSAPRALLTTEAVLPGLPDTPGTAQWTLSELLAEAAALPEATPKTDTDPAQEPDPVDHPLSLAYVIYTSGSTGRPKGVAVPHQGVLPFAADLVDRMAAGPGCVVSQLASPSFDAMLIEVLLAFAPGGTLVVSPPDTLAGEDLAAFLADHGITHAFVPPSVLATVPPTELPSLRALMVGGEACGPRLVDVWSPGRRMVNGYGPTETTMAITLSAPLVPGPDAPTIGSRCGDTRLYVLDDRLRPTPPGEIGELYSGGGGVSRGYVDRAGLTAQRYVADPFGAPGARMYRTGDLVRQLPDGRLAYCGRADDQVKIRGLRIEPGEIEAVLAGHPAVEQARVVVHEDQAGEKRLAAYLVAGDTTDGDDGNADGHVDEWQQIYDTFYDASDHAGFGSDFSGWNSTYTGEGIPVEQMARWREAFVARVLGFAPRRVLEVGVGSGLILTPLVGRVDEYWGTDYSAPAIEGLRDRLAGEADLAGKVTLRAQAADVTTGLPCGHFDTIIVNSVVQYFPHEGYLRDVLTKLLALLAPGGRLLVGDVRCLPLVDGMWTGVRLGQLGADRAPEPAVLRRAIEQAVTLEKELLIDPGFFGTVGAGAVDVRLKRGADHNELTGHRYDVVLHKDGAAAQDLSEVPRVRWGLDARSPEDLAARLADGTALRLTGVRNARVAGEVAAARSVRADAPVEVTRAALDGPGDQVDPEDWHALAEAYDRTAVVTWSADGPDLVDVLFPAAGGSPVLDGVYLRPGSDAAAPFTNDPIATRRRGLLVAALRDWAKERLPSSLVPSAFMVLDALPLTASGKLDRPALPAPDFRADTSGRAPRDSREKLLCELAAELLDRAWVGIDDNFFDLGGHSLLATRLLNRIRGAFGVRLGLDTLFAAPTVAGLAAAIAETTGQEASAIVAAPRPDRVPLSWAQQRLWFVQRTDPLGWTYNLPVVLRLTGPLDPAALTAAVGDLLARHESLRTVFDEQDGQPYQRILGHVPARDLVRVLDVPASDLDQAVRTVCRQPFDITTDVPVRVRLLRTAPDRHVLVLVLHHIAGDGWSMRPLARDLSTAYAARAAGAAPTWQPLPVQYADYALWQRGLLTPAYQEQQSAFWRDYLADLPEELALPYDRPRPSGADHDGALLPMEIPASLHAGLLALAQQSRTTLFMVLHAALAALFSRLGAGTDIPLGTVVAGRGDDSLDDLVGFFVNDLVLRTDTAGDPTFRELLERTRTDDVAALSHQELPFDRLVEALNPARSLSRHPLFQTMLVLQNNADADFELAGLDVEMVRSTPSAAQLDLFLNLTDSYRRDGSADGMIGEIVYRTGLFDPDTVRSLADRFVRVLRSVVADPDQRLGRLDILDGDERDTLLRGWNDTVRPLPDASLPRLFAARATADPDAVAVTGSVTLTYAELDGRANHLAHRLVAAGAAPDRPVALLQRRSADLVVSMLAVLKAGGSYLPLPSTAPADRLRQMTEQVGATVLVTDRDDADVPPDLAGLTVLAPTDDTSSEPPGADPHPDQAAYVMFTSGSTGRPKAVVLTHRNAAGFVRDRLWRADGTVLMHSATGFDASVHEIWTPLLTGGRVVVAAEENLDDAGLARAVAASGVDRVWLTSGLFAALAENPDCFTGIREILTGGDVVPPAAVARVLDRHPGLTVRALYGPTETTTCSSRFSMSGDARAVPGRVPIGSPMDNTRLYVLDERLQPVPAGVPGELYIAGSGVSRGYAGQPDLTAERFLADPWGPAGGRMYRTGDLTRWRKDGTLDFVGRADSQVKIRGFRVEPAEVESALTALPEIAQAFVTAHVDRGGDRRLVAYLVPDGAPGQDTTDPGTTGPDTTDPGTTDREATGPAATGPDVPVLDVAGVLGRLAATLPEYMVPSTCVVLDRLPLTGNGKIDRRALPEPEFAAGTGYLAPRTPAEEILVALMGELLGRSRVGVHDNFFDLGGHSLLATRLVNRIRTHLGADLSVADLFEAPTAAALGARLGSGPGLAPGTGQPRPPLLPAVRPEPLPLSYAQERLWFVSRWNGLGWPLVLRLEGPLDTGALRAAVGDLLERHETLRTRFPEDDGVPGQQILDDVDPGEVLRVAEVDPADLDRELTAAAGHRFDLTTELPLRLHLFRTAPDRHTLLLVMHHIAGDGWSLAPLTDDLAQAYAARLRGDAPVRRPLPVQYADYTLWQRELLAGPAGEALSTYWTTQLADLPTELALPYDRPRPDSSDLPGALLPVTLPAPLHAGLLDLARGTHTTLFMVLHAALATLYTRLGAGTDIPLGTAVAGRSDDSLDHLVGCFVNSLVLRTDTTGDPSFRELLGRVRDLDLAAYARQELPFDRIVDALNPARSLSRHPLFQTMLVMQNNAESAFTLSGVDVSPAPAEGAVEAIRVGPVDFDLNLSFVEHHGDGRVPEGITGEVRYRADLFDQDTVTALMDRLLRVLDAAVADPDAPIGAIDLLSAAERRAALPDWSEDTARPVVDEDLAVLFARQAAATPDVIAAVEGDRSISYRDLDRRANHLAHALAAAGCAPDDPVAIRQPRGIDYLVTVLAVIKAGGGPLPLPASAPLARQQRMVDHMRAKLLVTAEPATELTGVTVVAPSPGAAEHGPAVTTHPDLTAYTMFTSGSTGTPKAVSVPHRAVAEFVADRAWGRLRPADTLMHSPTSFDPSTFEIWLPLLTGGRVVIAPEGDLDTEVLARTIVEGKATTAVFTSALFNLMVAEARPALAALDLVWMAGDVVSPASVADLVTHAPRTAVAAAWGTTETTIISSWYPIGTAPARTVPIGRAMDHTGLYLLDERLRPVPPGVPGEVYVTGTGLARGYAYQPDVTAVRFVADPYGPAGGRMYRTGDLARYRPDGVLEFEGRVDAQLKVRGFRIEPAEVEAALTGHPDVAHATVTADEERLVGYLVPADVDVAAVRAHVARTLPDYMVPSLFVTLDRLPLTGNGKVDRKALPAPGPGASDAAYVAPRDERETALCAMFAEILKAPRVGVHDNFFDLGGHSLLATRLLNRVRTRFGTHLNVAALFESPTVAALAARLGDGTQRARPKLRRRTGPTGSTGPASATGAAGEAGDAR</sequence>
<evidence type="ECO:0000256" key="5">
    <source>
        <dbReference type="ARBA" id="ARBA00022737"/>
    </source>
</evidence>
<gene>
    <name evidence="8" type="ORF">SLA_6873</name>
</gene>
<dbReference type="InterPro" id="IPR036736">
    <property type="entry name" value="ACP-like_sf"/>
</dbReference>
<dbReference type="FunFam" id="3.40.50.980:FF:000001">
    <property type="entry name" value="Non-ribosomal peptide synthetase"/>
    <property type="match status" value="1"/>
</dbReference>
<dbReference type="InterPro" id="IPR045851">
    <property type="entry name" value="AMP-bd_C_sf"/>
</dbReference>
<dbReference type="FunFam" id="1.10.1200.10:FF:000016">
    <property type="entry name" value="Non-ribosomal peptide synthase"/>
    <property type="match status" value="3"/>
</dbReference>
<proteinExistence type="inferred from homology"/>
<dbReference type="PANTHER" id="PTHR45527:SF1">
    <property type="entry name" value="FATTY ACID SYNTHASE"/>
    <property type="match status" value="1"/>
</dbReference>
<dbReference type="GO" id="GO:0009366">
    <property type="term" value="C:enterobactin synthetase complex"/>
    <property type="evidence" value="ECO:0007669"/>
    <property type="project" value="TreeGrafter"/>
</dbReference>
<dbReference type="Gene3D" id="3.30.559.10">
    <property type="entry name" value="Chloramphenicol acetyltransferase-like domain"/>
    <property type="match status" value="2"/>
</dbReference>
<dbReference type="PROSITE" id="PS50075">
    <property type="entry name" value="CARRIER"/>
    <property type="match status" value="3"/>
</dbReference>